<dbReference type="PROSITE" id="PS50109">
    <property type="entry name" value="HIS_KIN"/>
    <property type="match status" value="1"/>
</dbReference>
<sequence length="1043" mass="115085">MSESVPPVPPYFLQEASELLQQMDEELQTLRQEFSIRKVHTLMRIAHTLKGAAASVGLDTIKTTTHSLEDAFKALCVPDASLSIAVEELIFETYACLQLLLSAQFTNTPIDESDILDRMAGIVSQLQENLGDQFGDTGYLPTSAELGFDMTQSIFEMGVTERLNELENALKHPDADVLVSLLQSQADIFFGLAESLSLPGFGEIVQTTLMALSHSPHKVIDIAQAALADYRAGQASVLQGDRTAGGKPGPVLQKLSGQPSAPPKTQSSDNQRPPLKVVYQRQTTKPNRMSQLWQRLTRPIAGTPKILDFGASQTVSKEEESIPVSEASLTMPETVSEEAVSEEVLSEEALSETIPKTEVLGEATTEALTRLEQAVESNQKKSDIEPLDPEKPSPPSNTPTLRVSIEHLEQLNYAIGELLTQQNRQSLYHKQLTGNLENLSARILQQQKQLFELQQQTVKDSAVIPLSADLKQTSLHQFDPIELEQYSPLQPALGNIIQQLESVEAIDLFARQSHDILTKQQRLVGNLRDTMFDIRMQPVESILQRFHQVLSRLSGQHQKPVTLIIQGGKILIDKSIAEKLYDPLLHLIRNSVAHGIETSDIRQQRNKLGFGTITLNVTQKGRYLTIQIKDDGQGLQLDKISQKAIDSQLITSQEAAQLTPEKIHDLLFEAGFSTANQIDDLSGRGMGLSAVRAQVEALNGSITVTSKTEQWTCFTLRIPTKLTIAKLLLCQASNKQYAIMTDTVQQIVIPTAKQISKREHVKFLSWKFEGKDCLIPVIALSDALNYQATLPNHTLGKGNISSEMELETLLNPIILIQNNNQLVGLEVEHLQEEQELVIHPLGEMVPISTYVYGCSTLTDGRLSLVLDGTLLVQDILHNLSQSVLDIFNTTGQINSNDSTPSLPLAPPKKTILIVDDSITVRNTLATTLQKAGYTVIHAKEGVEALRQLQQVQIDAILCDLEMPGMNGFDFLKVRQRTPDINSVPTIMLTSRAGAKHRLLAKELGATDYLTKPYLAPQLLEKLAAVMTPPTEPQLLEASKNKHA</sequence>
<dbReference type="GO" id="GO:0006935">
    <property type="term" value="P:chemotaxis"/>
    <property type="evidence" value="ECO:0007669"/>
    <property type="project" value="InterPro"/>
</dbReference>
<dbReference type="AlphaFoldDB" id="A0A928X0R6"/>
<dbReference type="InterPro" id="IPR002545">
    <property type="entry name" value="CheW-lke_dom"/>
</dbReference>
<evidence type="ECO:0000259" key="11">
    <source>
        <dbReference type="PROSITE" id="PS50109"/>
    </source>
</evidence>
<dbReference type="InterPro" id="IPR036061">
    <property type="entry name" value="CheW-like_dom_sf"/>
</dbReference>
<dbReference type="PROSITE" id="PS50894">
    <property type="entry name" value="HPT"/>
    <property type="match status" value="1"/>
</dbReference>
<dbReference type="InterPro" id="IPR003594">
    <property type="entry name" value="HATPase_dom"/>
</dbReference>
<keyword evidence="16" id="KW-1185">Reference proteome</keyword>
<evidence type="ECO:0000256" key="6">
    <source>
        <dbReference type="ARBA" id="ARBA00023012"/>
    </source>
</evidence>
<dbReference type="SMART" id="SM00448">
    <property type="entry name" value="REC"/>
    <property type="match status" value="1"/>
</dbReference>
<dbReference type="RefSeq" id="WP_193991080.1">
    <property type="nucleotide sequence ID" value="NZ_JADEXP010000019.1"/>
</dbReference>
<feature type="domain" description="Histidine kinase" evidence="11">
    <location>
        <begin position="480"/>
        <end position="722"/>
    </location>
</feature>
<feature type="modified residue" description="4-aspartylphosphate" evidence="8">
    <location>
        <position position="959"/>
    </location>
</feature>
<dbReference type="InterPro" id="IPR011006">
    <property type="entry name" value="CheY-like_superfamily"/>
</dbReference>
<evidence type="ECO:0000256" key="9">
    <source>
        <dbReference type="SAM" id="Coils"/>
    </source>
</evidence>
<name>A0A928X0R6_LEPEC</name>
<comment type="caution">
    <text evidence="15">The sequence shown here is derived from an EMBL/GenBank/DDBJ whole genome shotgun (WGS) entry which is preliminary data.</text>
</comment>
<dbReference type="SMART" id="SM00387">
    <property type="entry name" value="HATPase_c"/>
    <property type="match status" value="1"/>
</dbReference>
<dbReference type="Pfam" id="PF01584">
    <property type="entry name" value="CheW"/>
    <property type="match status" value="1"/>
</dbReference>
<keyword evidence="6" id="KW-0902">Two-component regulatory system</keyword>
<dbReference type="InterPro" id="IPR036641">
    <property type="entry name" value="HPT_dom_sf"/>
</dbReference>
<dbReference type="Gene3D" id="3.30.565.10">
    <property type="entry name" value="Histidine kinase-like ATPase, C-terminal domain"/>
    <property type="match status" value="1"/>
</dbReference>
<feature type="compositionally biased region" description="Polar residues" evidence="10">
    <location>
        <begin position="255"/>
        <end position="271"/>
    </location>
</feature>
<evidence type="ECO:0000256" key="7">
    <source>
        <dbReference type="PROSITE-ProRule" id="PRU00110"/>
    </source>
</evidence>
<reference evidence="15" key="1">
    <citation type="submission" date="2020-10" db="EMBL/GenBank/DDBJ databases">
        <authorList>
            <person name="Castelo-Branco R."/>
            <person name="Eusebio N."/>
            <person name="Adriana R."/>
            <person name="Vieira A."/>
            <person name="Brugerolle De Fraissinette N."/>
            <person name="Rezende De Castro R."/>
            <person name="Schneider M.P."/>
            <person name="Vasconcelos V."/>
            <person name="Leao P.N."/>
        </authorList>
    </citation>
    <scope>NUCLEOTIDE SEQUENCE</scope>
    <source>
        <strain evidence="15">LEGE 11479</strain>
    </source>
</reference>
<evidence type="ECO:0000259" key="14">
    <source>
        <dbReference type="PROSITE" id="PS50894"/>
    </source>
</evidence>
<feature type="domain" description="HPt" evidence="14">
    <location>
        <begin position="1"/>
        <end position="104"/>
    </location>
</feature>
<evidence type="ECO:0000256" key="10">
    <source>
        <dbReference type="SAM" id="MobiDB-lite"/>
    </source>
</evidence>
<evidence type="ECO:0000259" key="13">
    <source>
        <dbReference type="PROSITE" id="PS50851"/>
    </source>
</evidence>
<dbReference type="Proteomes" id="UP000615026">
    <property type="component" value="Unassembled WGS sequence"/>
</dbReference>
<feature type="modified residue" description="Phosphohistidine" evidence="7">
    <location>
        <position position="47"/>
    </location>
</feature>
<keyword evidence="4" id="KW-0808">Transferase</keyword>
<dbReference type="InterPro" id="IPR004358">
    <property type="entry name" value="Sig_transdc_His_kin-like_C"/>
</dbReference>
<dbReference type="SUPFAM" id="SSF55874">
    <property type="entry name" value="ATPase domain of HSP90 chaperone/DNA topoisomerase II/histidine kinase"/>
    <property type="match status" value="1"/>
</dbReference>
<dbReference type="EC" id="2.7.13.3" evidence="2"/>
<organism evidence="15 16">
    <name type="scientific">Leptolyngbya cf. ectocarpi LEGE 11479</name>
    <dbReference type="NCBI Taxonomy" id="1828722"/>
    <lineage>
        <taxon>Bacteria</taxon>
        <taxon>Bacillati</taxon>
        <taxon>Cyanobacteriota</taxon>
        <taxon>Cyanophyceae</taxon>
        <taxon>Leptolyngbyales</taxon>
        <taxon>Leptolyngbyaceae</taxon>
        <taxon>Leptolyngbya group</taxon>
        <taxon>Leptolyngbya</taxon>
    </lineage>
</organism>
<feature type="region of interest" description="Disordered" evidence="10">
    <location>
        <begin position="239"/>
        <end position="275"/>
    </location>
</feature>
<evidence type="ECO:0000256" key="3">
    <source>
        <dbReference type="ARBA" id="ARBA00022553"/>
    </source>
</evidence>
<dbReference type="Gene3D" id="1.20.120.160">
    <property type="entry name" value="HPT domain"/>
    <property type="match status" value="1"/>
</dbReference>
<dbReference type="SMART" id="SM01231">
    <property type="entry name" value="H-kinase_dim"/>
    <property type="match status" value="1"/>
</dbReference>
<comment type="catalytic activity">
    <reaction evidence="1">
        <text>ATP + protein L-histidine = ADP + protein N-phospho-L-histidine.</text>
        <dbReference type="EC" id="2.7.13.3"/>
    </reaction>
</comment>
<evidence type="ECO:0000256" key="2">
    <source>
        <dbReference type="ARBA" id="ARBA00012438"/>
    </source>
</evidence>
<dbReference type="PANTHER" id="PTHR43395:SF1">
    <property type="entry name" value="CHEMOTAXIS PROTEIN CHEA"/>
    <property type="match status" value="1"/>
</dbReference>
<evidence type="ECO:0000256" key="4">
    <source>
        <dbReference type="ARBA" id="ARBA00022679"/>
    </source>
</evidence>
<dbReference type="SUPFAM" id="SSF50341">
    <property type="entry name" value="CheW-like"/>
    <property type="match status" value="1"/>
</dbReference>
<evidence type="ECO:0000256" key="8">
    <source>
        <dbReference type="PROSITE-ProRule" id="PRU00169"/>
    </source>
</evidence>
<evidence type="ECO:0000256" key="5">
    <source>
        <dbReference type="ARBA" id="ARBA00022777"/>
    </source>
</evidence>
<dbReference type="SUPFAM" id="SSF47226">
    <property type="entry name" value="Histidine-containing phosphotransfer domain, HPT domain"/>
    <property type="match status" value="1"/>
</dbReference>
<dbReference type="SMART" id="SM00073">
    <property type="entry name" value="HPT"/>
    <property type="match status" value="1"/>
</dbReference>
<dbReference type="InterPro" id="IPR004105">
    <property type="entry name" value="CheA-like_dim"/>
</dbReference>
<gene>
    <name evidence="15" type="ORF">IQ260_03995</name>
</gene>
<dbReference type="Pfam" id="PF02518">
    <property type="entry name" value="HATPase_c"/>
    <property type="match status" value="1"/>
</dbReference>
<dbReference type="Pfam" id="PF01627">
    <property type="entry name" value="Hpt"/>
    <property type="match status" value="1"/>
</dbReference>
<dbReference type="PRINTS" id="PR00344">
    <property type="entry name" value="BCTRLSENSOR"/>
</dbReference>
<proteinExistence type="predicted"/>
<feature type="domain" description="Response regulatory" evidence="12">
    <location>
        <begin position="910"/>
        <end position="1026"/>
    </location>
</feature>
<dbReference type="GO" id="GO:0000155">
    <property type="term" value="F:phosphorelay sensor kinase activity"/>
    <property type="evidence" value="ECO:0007669"/>
    <property type="project" value="InterPro"/>
</dbReference>
<dbReference type="Gene3D" id="2.30.30.40">
    <property type="entry name" value="SH3 Domains"/>
    <property type="match status" value="1"/>
</dbReference>
<dbReference type="PROSITE" id="PS50851">
    <property type="entry name" value="CHEW"/>
    <property type="match status" value="1"/>
</dbReference>
<feature type="domain" description="CheW-like" evidence="13">
    <location>
        <begin position="724"/>
        <end position="877"/>
    </location>
</feature>
<dbReference type="PANTHER" id="PTHR43395">
    <property type="entry name" value="SENSOR HISTIDINE KINASE CHEA"/>
    <property type="match status" value="1"/>
</dbReference>
<dbReference type="InterPro" id="IPR001789">
    <property type="entry name" value="Sig_transdc_resp-reg_receiver"/>
</dbReference>
<dbReference type="InterPro" id="IPR036890">
    <property type="entry name" value="HATPase_C_sf"/>
</dbReference>
<feature type="region of interest" description="Disordered" evidence="10">
    <location>
        <begin position="374"/>
        <end position="399"/>
    </location>
</feature>
<keyword evidence="5" id="KW-0418">Kinase</keyword>
<evidence type="ECO:0000313" key="16">
    <source>
        <dbReference type="Proteomes" id="UP000615026"/>
    </source>
</evidence>
<dbReference type="FunFam" id="3.30.565.10:FF:000016">
    <property type="entry name" value="Chemotaxis protein CheA, putative"/>
    <property type="match status" value="1"/>
</dbReference>
<evidence type="ECO:0000313" key="15">
    <source>
        <dbReference type="EMBL" id="MBE9065810.1"/>
    </source>
</evidence>
<dbReference type="EMBL" id="JADEXP010000019">
    <property type="protein sequence ID" value="MBE9065810.1"/>
    <property type="molecule type" value="Genomic_DNA"/>
</dbReference>
<dbReference type="SMART" id="SM00260">
    <property type="entry name" value="CheW"/>
    <property type="match status" value="1"/>
</dbReference>
<protein>
    <recommendedName>
        <fullName evidence="2">histidine kinase</fullName>
        <ecNumber evidence="2">2.7.13.3</ecNumber>
    </recommendedName>
</protein>
<dbReference type="SUPFAM" id="SSF52172">
    <property type="entry name" value="CheY-like"/>
    <property type="match status" value="1"/>
</dbReference>
<dbReference type="PROSITE" id="PS50110">
    <property type="entry name" value="RESPONSE_REGULATORY"/>
    <property type="match status" value="1"/>
</dbReference>
<evidence type="ECO:0000256" key="1">
    <source>
        <dbReference type="ARBA" id="ARBA00000085"/>
    </source>
</evidence>
<dbReference type="InterPro" id="IPR051315">
    <property type="entry name" value="Bact_Chemotaxis_CheA"/>
</dbReference>
<dbReference type="Pfam" id="PF00072">
    <property type="entry name" value="Response_reg"/>
    <property type="match status" value="1"/>
</dbReference>
<feature type="coiled-coil region" evidence="9">
    <location>
        <begin position="429"/>
        <end position="456"/>
    </location>
</feature>
<feature type="compositionally biased region" description="Basic and acidic residues" evidence="10">
    <location>
        <begin position="378"/>
        <end position="391"/>
    </location>
</feature>
<accession>A0A928X0R6</accession>
<keyword evidence="3 8" id="KW-0597">Phosphoprotein</keyword>
<dbReference type="InterPro" id="IPR008207">
    <property type="entry name" value="Sig_transdc_His_kin_Hpt_dom"/>
</dbReference>
<keyword evidence="9" id="KW-0175">Coiled coil</keyword>
<dbReference type="InterPro" id="IPR005467">
    <property type="entry name" value="His_kinase_dom"/>
</dbReference>
<evidence type="ECO:0000259" key="12">
    <source>
        <dbReference type="PROSITE" id="PS50110"/>
    </source>
</evidence>
<dbReference type="Gene3D" id="3.40.50.2300">
    <property type="match status" value="1"/>
</dbReference>
<dbReference type="CDD" id="cd00088">
    <property type="entry name" value="HPT"/>
    <property type="match status" value="1"/>
</dbReference>
<dbReference type="GO" id="GO:0005737">
    <property type="term" value="C:cytoplasm"/>
    <property type="evidence" value="ECO:0007669"/>
    <property type="project" value="InterPro"/>
</dbReference>